<evidence type="ECO:0000313" key="1">
    <source>
        <dbReference type="Proteomes" id="UP000887574"/>
    </source>
</evidence>
<proteinExistence type="predicted"/>
<accession>A0A915DU69</accession>
<evidence type="ECO:0000313" key="2">
    <source>
        <dbReference type="WBParaSite" id="jg23703"/>
    </source>
</evidence>
<name>A0A915DU69_9BILA</name>
<protein>
    <submittedName>
        <fullName evidence="2">Secreted protein</fullName>
    </submittedName>
</protein>
<dbReference type="InterPro" id="IPR012334">
    <property type="entry name" value="Pectin_lyas_fold"/>
</dbReference>
<reference evidence="2" key="1">
    <citation type="submission" date="2022-11" db="UniProtKB">
        <authorList>
            <consortium name="WormBaseParasite"/>
        </authorList>
    </citation>
    <scope>IDENTIFICATION</scope>
</reference>
<dbReference type="AlphaFoldDB" id="A0A915DU69"/>
<dbReference type="Gene3D" id="2.160.20.10">
    <property type="entry name" value="Single-stranded right-handed beta-helix, Pectin lyase-like"/>
    <property type="match status" value="1"/>
</dbReference>
<dbReference type="WBParaSite" id="jg23703">
    <property type="protein sequence ID" value="jg23703"/>
    <property type="gene ID" value="jg23703"/>
</dbReference>
<organism evidence="1 2">
    <name type="scientific">Ditylenchus dipsaci</name>
    <dbReference type="NCBI Taxonomy" id="166011"/>
    <lineage>
        <taxon>Eukaryota</taxon>
        <taxon>Metazoa</taxon>
        <taxon>Ecdysozoa</taxon>
        <taxon>Nematoda</taxon>
        <taxon>Chromadorea</taxon>
        <taxon>Rhabditida</taxon>
        <taxon>Tylenchina</taxon>
        <taxon>Tylenchomorpha</taxon>
        <taxon>Sphaerularioidea</taxon>
        <taxon>Anguinidae</taxon>
        <taxon>Anguininae</taxon>
        <taxon>Ditylenchus</taxon>
    </lineage>
</organism>
<sequence length="76" mass="8140">MSIVAGLNSNYNDTVNYNGLQLCNSASVKYACQGYEGNTNYNGTNFQQAPVEKMKPGEPLNGIACNDPHANIVIAN</sequence>
<dbReference type="Proteomes" id="UP000887574">
    <property type="component" value="Unplaced"/>
</dbReference>
<keyword evidence="1" id="KW-1185">Reference proteome</keyword>